<dbReference type="OrthoDB" id="7724415at2"/>
<protein>
    <submittedName>
        <fullName evidence="1">Type VI secretion system lipoprotein TssJ</fullName>
    </submittedName>
</protein>
<evidence type="ECO:0000313" key="2">
    <source>
        <dbReference type="Proteomes" id="UP000282195"/>
    </source>
</evidence>
<dbReference type="Gene3D" id="2.60.40.4150">
    <property type="entry name" value="Type VI secretion system, lipoprotein SciN"/>
    <property type="match status" value="1"/>
</dbReference>
<accession>A0A387FZF6</accession>
<sequence length="206" mass="22243">MGNLCRKPCPNERQYRRGRPSDHRRGVCTGSGRAGTKGGIRLLGEKAVTVTRRAVFEGLGASAILALTGCGHTPDPTPTSIVLNADPGINPGETGAASPVVVRIYELKGIKAFNNANFFDFDKDTQILGADLIASREYEMTPGSQQKYQKEISSEAAYIGVVASFRNIQSATWRDSIELHKGSKNRLVVYLTSAAVRIQKASGWFG</sequence>
<dbReference type="InterPro" id="IPR017734">
    <property type="entry name" value="T6SS_SciN"/>
</dbReference>
<proteinExistence type="predicted"/>
<dbReference type="PANTHER" id="PTHR37625:SF4">
    <property type="entry name" value="OUTER MEMBRANE LIPOPROTEIN"/>
    <property type="match status" value="1"/>
</dbReference>
<reference evidence="1 2" key="1">
    <citation type="submission" date="2018-10" db="EMBL/GenBank/DDBJ databases">
        <title>Rhizobium etli, R. leguminosarum and a new Rhizobium genospecies from Phaseolus dumosus.</title>
        <authorList>
            <person name="Ramirez-Puebla S.T."/>
            <person name="Rogel-Hernandez M.A."/>
            <person name="Guerrero G."/>
            <person name="Ormeno-Orrillo E."/>
            <person name="Martinez-Romero J.C."/>
            <person name="Negrete-Yankelevich S."/>
            <person name="Martinez-Romero E."/>
        </authorList>
    </citation>
    <scope>NUCLEOTIDE SEQUENCE [LARGE SCALE GENOMIC DNA]</scope>
    <source>
        <strain evidence="1 2">CCGE525</strain>
        <plasmid evidence="2">prccge525c</plasmid>
    </source>
</reference>
<name>A0A387FZF6_9HYPH</name>
<dbReference type="InterPro" id="IPR038706">
    <property type="entry name" value="Type_VI_SciN-like_sf"/>
</dbReference>
<dbReference type="NCBIfam" id="TIGR03352">
    <property type="entry name" value="VI_chp_3"/>
    <property type="match status" value="1"/>
</dbReference>
<keyword evidence="1" id="KW-0449">Lipoprotein</keyword>
<dbReference type="EMBL" id="CP032695">
    <property type="protein sequence ID" value="AYG63698.1"/>
    <property type="molecule type" value="Genomic_DNA"/>
</dbReference>
<dbReference type="Proteomes" id="UP000282195">
    <property type="component" value="Plasmid pRCCGE525c"/>
</dbReference>
<dbReference type="KEGG" id="rjg:CCGE525_23890"/>
<dbReference type="PANTHER" id="PTHR37625">
    <property type="entry name" value="OUTER MEMBRANE LIPOPROTEIN-RELATED"/>
    <property type="match status" value="1"/>
</dbReference>
<keyword evidence="1" id="KW-0614">Plasmid</keyword>
<dbReference type="AlphaFoldDB" id="A0A387FZF6"/>
<dbReference type="Pfam" id="PF12790">
    <property type="entry name" value="T6SS-SciN"/>
    <property type="match status" value="1"/>
</dbReference>
<keyword evidence="2" id="KW-1185">Reference proteome</keyword>
<geneLocation type="plasmid" evidence="2">
    <name>prccge525c</name>
</geneLocation>
<evidence type="ECO:0000313" key="1">
    <source>
        <dbReference type="EMBL" id="AYG63698.1"/>
    </source>
</evidence>
<gene>
    <name evidence="1" type="primary">tssJ</name>
    <name evidence="1" type="ORF">CCGE525_23890</name>
</gene>
<organism evidence="1 2">
    <name type="scientific">Rhizobium jaguaris</name>
    <dbReference type="NCBI Taxonomy" id="1312183"/>
    <lineage>
        <taxon>Bacteria</taxon>
        <taxon>Pseudomonadati</taxon>
        <taxon>Pseudomonadota</taxon>
        <taxon>Alphaproteobacteria</taxon>
        <taxon>Hyphomicrobiales</taxon>
        <taxon>Rhizobiaceae</taxon>
        <taxon>Rhizobium/Agrobacterium group</taxon>
        <taxon>Rhizobium</taxon>
    </lineage>
</organism>